<feature type="compositionally biased region" description="Basic and acidic residues" evidence="1">
    <location>
        <begin position="240"/>
        <end position="256"/>
    </location>
</feature>
<accession>A0AAN7B258</accession>
<feature type="compositionally biased region" description="Polar residues" evidence="1">
    <location>
        <begin position="124"/>
        <end position="134"/>
    </location>
</feature>
<dbReference type="EMBL" id="MU858189">
    <property type="protein sequence ID" value="KAK4209961.1"/>
    <property type="molecule type" value="Genomic_DNA"/>
</dbReference>
<feature type="region of interest" description="Disordered" evidence="1">
    <location>
        <begin position="403"/>
        <end position="430"/>
    </location>
</feature>
<evidence type="ECO:0000256" key="1">
    <source>
        <dbReference type="SAM" id="MobiDB-lite"/>
    </source>
</evidence>
<feature type="region of interest" description="Disordered" evidence="1">
    <location>
        <begin position="124"/>
        <end position="164"/>
    </location>
</feature>
<dbReference type="Proteomes" id="UP001301769">
    <property type="component" value="Unassembled WGS sequence"/>
</dbReference>
<comment type="caution">
    <text evidence="2">The sequence shown here is derived from an EMBL/GenBank/DDBJ whole genome shotgun (WGS) entry which is preliminary data.</text>
</comment>
<gene>
    <name evidence="2" type="ORF">QBC37DRAFT_293506</name>
</gene>
<feature type="region of interest" description="Disordered" evidence="1">
    <location>
        <begin position="230"/>
        <end position="277"/>
    </location>
</feature>
<dbReference type="AlphaFoldDB" id="A0AAN7B258"/>
<sequence>MTTFTRQPFAPLDGARLQSLTSLKNRQNALPAASIKRKASEVDTDDFENLDPTLFSKRSKGADGINDLNKDFFKPSTSFLLTKSVTPITKDVTPKFSSPALSASKPRTILQPKSARLNSLNTRITQQSTSSTLTAPAGRSPTRGSKRIGILGKRRTQRLDPPSFSIGGLGGAPFSLDAALKGTIPSYSGSSSLKKPAAQEDDILKSSWFFDIHEDTPEQEMTNLLQHSTCTLDISSDEESERRASRERAEGRDKENIPPPDDVSQTSARARNAAAAALEHDDKMALDKARGPLLEMNVADYYAEGCDESTVFLVSDEEDFDDAETVVASNEDAPQLLDEDAPSPEKTTLRVALAEDSFEFSPKVELPDLEVSIDALMGRDDPSVKAAVLEPIEGTGESFVLWESQSANDPASPRDVPEGEELEPVGLENEVPVAVVEETCEAVAVQV</sequence>
<reference evidence="2" key="1">
    <citation type="journal article" date="2023" name="Mol. Phylogenet. Evol.">
        <title>Genome-scale phylogeny and comparative genomics of the fungal order Sordariales.</title>
        <authorList>
            <person name="Hensen N."/>
            <person name="Bonometti L."/>
            <person name="Westerberg I."/>
            <person name="Brannstrom I.O."/>
            <person name="Guillou S."/>
            <person name="Cros-Aarteil S."/>
            <person name="Calhoun S."/>
            <person name="Haridas S."/>
            <person name="Kuo A."/>
            <person name="Mondo S."/>
            <person name="Pangilinan J."/>
            <person name="Riley R."/>
            <person name="LaButti K."/>
            <person name="Andreopoulos B."/>
            <person name="Lipzen A."/>
            <person name="Chen C."/>
            <person name="Yan M."/>
            <person name="Daum C."/>
            <person name="Ng V."/>
            <person name="Clum A."/>
            <person name="Steindorff A."/>
            <person name="Ohm R.A."/>
            <person name="Martin F."/>
            <person name="Silar P."/>
            <person name="Natvig D.O."/>
            <person name="Lalanne C."/>
            <person name="Gautier V."/>
            <person name="Ament-Velasquez S.L."/>
            <person name="Kruys A."/>
            <person name="Hutchinson M.I."/>
            <person name="Powell A.J."/>
            <person name="Barry K."/>
            <person name="Miller A.N."/>
            <person name="Grigoriev I.V."/>
            <person name="Debuchy R."/>
            <person name="Gladieux P."/>
            <person name="Hiltunen Thoren M."/>
            <person name="Johannesson H."/>
        </authorList>
    </citation>
    <scope>NUCLEOTIDE SEQUENCE</scope>
    <source>
        <strain evidence="2">PSN293</strain>
    </source>
</reference>
<evidence type="ECO:0000313" key="3">
    <source>
        <dbReference type="Proteomes" id="UP001301769"/>
    </source>
</evidence>
<keyword evidence="3" id="KW-1185">Reference proteome</keyword>
<proteinExistence type="predicted"/>
<organism evidence="2 3">
    <name type="scientific">Rhypophila decipiens</name>
    <dbReference type="NCBI Taxonomy" id="261697"/>
    <lineage>
        <taxon>Eukaryota</taxon>
        <taxon>Fungi</taxon>
        <taxon>Dikarya</taxon>
        <taxon>Ascomycota</taxon>
        <taxon>Pezizomycotina</taxon>
        <taxon>Sordariomycetes</taxon>
        <taxon>Sordariomycetidae</taxon>
        <taxon>Sordariales</taxon>
        <taxon>Naviculisporaceae</taxon>
        <taxon>Rhypophila</taxon>
    </lineage>
</organism>
<evidence type="ECO:0000313" key="2">
    <source>
        <dbReference type="EMBL" id="KAK4209961.1"/>
    </source>
</evidence>
<evidence type="ECO:0008006" key="4">
    <source>
        <dbReference type="Google" id="ProtNLM"/>
    </source>
</evidence>
<reference evidence="2" key="2">
    <citation type="submission" date="2023-05" db="EMBL/GenBank/DDBJ databases">
        <authorList>
            <consortium name="Lawrence Berkeley National Laboratory"/>
            <person name="Steindorff A."/>
            <person name="Hensen N."/>
            <person name="Bonometti L."/>
            <person name="Westerberg I."/>
            <person name="Brannstrom I.O."/>
            <person name="Guillou S."/>
            <person name="Cros-Aarteil S."/>
            <person name="Calhoun S."/>
            <person name="Haridas S."/>
            <person name="Kuo A."/>
            <person name="Mondo S."/>
            <person name="Pangilinan J."/>
            <person name="Riley R."/>
            <person name="Labutti K."/>
            <person name="Andreopoulos B."/>
            <person name="Lipzen A."/>
            <person name="Chen C."/>
            <person name="Yanf M."/>
            <person name="Daum C."/>
            <person name="Ng V."/>
            <person name="Clum A."/>
            <person name="Ohm R."/>
            <person name="Martin F."/>
            <person name="Silar P."/>
            <person name="Natvig D."/>
            <person name="Lalanne C."/>
            <person name="Gautier V."/>
            <person name="Ament-Velasquez S.L."/>
            <person name="Kruys A."/>
            <person name="Hutchinson M.I."/>
            <person name="Powell A.J."/>
            <person name="Barry K."/>
            <person name="Miller A.N."/>
            <person name="Grigoriev I.V."/>
            <person name="Debuchy R."/>
            <person name="Gladieux P."/>
            <person name="Thoren M.H."/>
            <person name="Johannesson H."/>
        </authorList>
    </citation>
    <scope>NUCLEOTIDE SEQUENCE</scope>
    <source>
        <strain evidence="2">PSN293</strain>
    </source>
</reference>
<name>A0AAN7B258_9PEZI</name>
<protein>
    <recommendedName>
        <fullName evidence="4">Thymidylate kinase</fullName>
    </recommendedName>
</protein>
<feature type="compositionally biased region" description="Low complexity" evidence="1">
    <location>
        <begin position="268"/>
        <end position="277"/>
    </location>
</feature>